<evidence type="ECO:0000313" key="5">
    <source>
        <dbReference type="Proteomes" id="UP000030750"/>
    </source>
</evidence>
<feature type="region of interest" description="Disordered" evidence="3">
    <location>
        <begin position="184"/>
        <end position="223"/>
    </location>
</feature>
<accession>U6LI14</accession>
<feature type="compositionally biased region" description="Low complexity" evidence="3">
    <location>
        <begin position="184"/>
        <end position="204"/>
    </location>
</feature>
<dbReference type="VEuPathDB" id="ToxoDB:EBH_0070900"/>
<dbReference type="Pfam" id="PF10273">
    <property type="entry name" value="WGG"/>
    <property type="match status" value="1"/>
</dbReference>
<protein>
    <recommendedName>
        <fullName evidence="6">Pre-rRNA-processing protein TSR2</fullName>
    </recommendedName>
</protein>
<dbReference type="GO" id="GO:0006364">
    <property type="term" value="P:rRNA processing"/>
    <property type="evidence" value="ECO:0007669"/>
    <property type="project" value="UniProtKB-KW"/>
</dbReference>
<keyword evidence="5" id="KW-1185">Reference proteome</keyword>
<evidence type="ECO:0000256" key="3">
    <source>
        <dbReference type="SAM" id="MobiDB-lite"/>
    </source>
</evidence>
<gene>
    <name evidence="4" type="ORF">EBH_0070900</name>
</gene>
<evidence type="ECO:0000256" key="1">
    <source>
        <dbReference type="ARBA" id="ARBA00006524"/>
    </source>
</evidence>
<dbReference type="InterPro" id="IPR019398">
    <property type="entry name" value="Pre-rRNA_process_TSR2"/>
</dbReference>
<proteinExistence type="inferred from homology"/>
<dbReference type="EMBL" id="HG711880">
    <property type="protein sequence ID" value="CDJ49836.1"/>
    <property type="molecule type" value="Genomic_DNA"/>
</dbReference>
<keyword evidence="2" id="KW-0698">rRNA processing</keyword>
<evidence type="ECO:0000313" key="4">
    <source>
        <dbReference type="EMBL" id="CDJ49836.1"/>
    </source>
</evidence>
<evidence type="ECO:0000256" key="2">
    <source>
        <dbReference type="ARBA" id="ARBA00022552"/>
    </source>
</evidence>
<dbReference type="OrthoDB" id="263560at2759"/>
<organism evidence="4 5">
    <name type="scientific">Eimeria brunetti</name>
    <dbReference type="NCBI Taxonomy" id="51314"/>
    <lineage>
        <taxon>Eukaryota</taxon>
        <taxon>Sar</taxon>
        <taxon>Alveolata</taxon>
        <taxon>Apicomplexa</taxon>
        <taxon>Conoidasida</taxon>
        <taxon>Coccidia</taxon>
        <taxon>Eucoccidiorida</taxon>
        <taxon>Eimeriorina</taxon>
        <taxon>Eimeriidae</taxon>
        <taxon>Eimeria</taxon>
    </lineage>
</organism>
<sequence length="223" mass="24726">MQQQQQQQQQQRQPEAVFREAVASVLAQWTLLNLAVEQGWGGRESYRKRQQLYEDIISEFRDNKKVDVEDLACYLSERLSRDFSVNVEDDSDLEVAQLLVDLYEQTSRGCFDLAATVQQQQKQRAAAAARSRCGNEHAAEGDCSMSDCSDEEEALGNLMSTVDIAQNSEGSIASRTRSRLAAAAAAAAAAQGEAQQQQQQQQQQPDADGWTTVPAGGRSRRPR</sequence>
<dbReference type="AlphaFoldDB" id="U6LI14"/>
<reference evidence="4" key="2">
    <citation type="submission" date="2013-10" db="EMBL/GenBank/DDBJ databases">
        <authorList>
            <person name="Aslett M."/>
        </authorList>
    </citation>
    <scope>NUCLEOTIDE SEQUENCE [LARGE SCALE GENOMIC DNA]</scope>
    <source>
        <strain evidence="4">Houghton</strain>
    </source>
</reference>
<name>U6LI14_9EIME</name>
<comment type="similarity">
    <text evidence="1">Belongs to the TSR2 family.</text>
</comment>
<dbReference type="Proteomes" id="UP000030750">
    <property type="component" value="Unassembled WGS sequence"/>
</dbReference>
<dbReference type="PANTHER" id="PTHR21250">
    <property type="entry name" value="PRE-RRNA-PROCESSING PROTEIN TSR2 HOMOLOG"/>
    <property type="match status" value="1"/>
</dbReference>
<evidence type="ECO:0008006" key="6">
    <source>
        <dbReference type="Google" id="ProtNLM"/>
    </source>
</evidence>
<reference evidence="4" key="1">
    <citation type="submission" date="2013-10" db="EMBL/GenBank/DDBJ databases">
        <title>Genomic analysis of the causative agents of coccidiosis in chickens.</title>
        <authorList>
            <person name="Reid A.J."/>
            <person name="Blake D."/>
            <person name="Billington K."/>
            <person name="Browne H."/>
            <person name="Dunn M."/>
            <person name="Hung S."/>
            <person name="Kawahara F."/>
            <person name="Miranda-Saavedra D."/>
            <person name="Mourier T."/>
            <person name="Nagra H."/>
            <person name="Otto T.D."/>
            <person name="Rawlings N."/>
            <person name="Sanchez A."/>
            <person name="Sanders M."/>
            <person name="Subramaniam C."/>
            <person name="Tay Y."/>
            <person name="Dear P."/>
            <person name="Doerig C."/>
            <person name="Gruber A."/>
            <person name="Parkinson J."/>
            <person name="Shirley M."/>
            <person name="Wan K.L."/>
            <person name="Berriman M."/>
            <person name="Tomley F."/>
            <person name="Pain A."/>
        </authorList>
    </citation>
    <scope>NUCLEOTIDE SEQUENCE [LARGE SCALE GENOMIC DNA]</scope>
    <source>
        <strain evidence="4">Houghton</strain>
    </source>
</reference>